<feature type="region of interest" description="Disordered" evidence="1">
    <location>
        <begin position="1"/>
        <end position="21"/>
    </location>
</feature>
<evidence type="ECO:0000313" key="3">
    <source>
        <dbReference type="Proteomes" id="UP001217089"/>
    </source>
</evidence>
<comment type="caution">
    <text evidence="2">The sequence shown here is derived from an EMBL/GenBank/DDBJ whole genome shotgun (WGS) entry which is preliminary data.</text>
</comment>
<proteinExistence type="predicted"/>
<accession>A0ABQ9DXJ1</accession>
<reference evidence="2 3" key="1">
    <citation type="submission" date="2022-12" db="EMBL/GenBank/DDBJ databases">
        <title>Chromosome-level genome of Tegillarca granosa.</title>
        <authorList>
            <person name="Kim J."/>
        </authorList>
    </citation>
    <scope>NUCLEOTIDE SEQUENCE [LARGE SCALE GENOMIC DNA]</scope>
    <source>
        <strain evidence="2">Teg-2019</strain>
        <tissue evidence="2">Adductor muscle</tissue>
    </source>
</reference>
<feature type="compositionally biased region" description="Low complexity" evidence="1">
    <location>
        <begin position="1"/>
        <end position="13"/>
    </location>
</feature>
<feature type="region of interest" description="Disordered" evidence="1">
    <location>
        <begin position="47"/>
        <end position="83"/>
    </location>
</feature>
<feature type="compositionally biased region" description="Basic and acidic residues" evidence="1">
    <location>
        <begin position="67"/>
        <end position="83"/>
    </location>
</feature>
<organism evidence="2 3">
    <name type="scientific">Tegillarca granosa</name>
    <name type="common">Malaysian cockle</name>
    <name type="synonym">Anadara granosa</name>
    <dbReference type="NCBI Taxonomy" id="220873"/>
    <lineage>
        <taxon>Eukaryota</taxon>
        <taxon>Metazoa</taxon>
        <taxon>Spiralia</taxon>
        <taxon>Lophotrochozoa</taxon>
        <taxon>Mollusca</taxon>
        <taxon>Bivalvia</taxon>
        <taxon>Autobranchia</taxon>
        <taxon>Pteriomorphia</taxon>
        <taxon>Arcoida</taxon>
        <taxon>Arcoidea</taxon>
        <taxon>Arcidae</taxon>
        <taxon>Tegillarca</taxon>
    </lineage>
</organism>
<protein>
    <submittedName>
        <fullName evidence="2">Uncharacterized protein</fullName>
    </submittedName>
</protein>
<name>A0ABQ9DXJ1_TEGGR</name>
<evidence type="ECO:0000313" key="2">
    <source>
        <dbReference type="EMBL" id="KAJ8297605.1"/>
    </source>
</evidence>
<dbReference type="EMBL" id="JARBDR010000923">
    <property type="protein sequence ID" value="KAJ8297605.1"/>
    <property type="molecule type" value="Genomic_DNA"/>
</dbReference>
<gene>
    <name evidence="2" type="ORF">KUTeg_024136</name>
</gene>
<feature type="compositionally biased region" description="Acidic residues" evidence="1">
    <location>
        <begin position="51"/>
        <end position="62"/>
    </location>
</feature>
<sequence length="114" mass="13305">MDSQSSTLSSTSTVPEDLLENQDYDFVREINVVEKIYFGNVEIFNLRETGPENDDEDDDLNYESDTQNEREDSETRQEDADERCKQENLTCGCERLYEKPCSSVVDREALIKYR</sequence>
<evidence type="ECO:0000256" key="1">
    <source>
        <dbReference type="SAM" id="MobiDB-lite"/>
    </source>
</evidence>
<dbReference type="Proteomes" id="UP001217089">
    <property type="component" value="Unassembled WGS sequence"/>
</dbReference>
<keyword evidence="3" id="KW-1185">Reference proteome</keyword>